<keyword evidence="3" id="KW-1185">Reference proteome</keyword>
<dbReference type="CDD" id="cd04301">
    <property type="entry name" value="NAT_SF"/>
    <property type="match status" value="1"/>
</dbReference>
<protein>
    <recommendedName>
        <fullName evidence="1">N-acetyltransferase domain-containing protein</fullName>
    </recommendedName>
</protein>
<dbReference type="Proteomes" id="UP000190797">
    <property type="component" value="Chromosome"/>
</dbReference>
<name>A0A1V0A3B4_9ACTN</name>
<dbReference type="RefSeq" id="WP_080040898.1">
    <property type="nucleotide sequence ID" value="NZ_CP017717.1"/>
</dbReference>
<dbReference type="KEGG" id="noa:BKM31_27160"/>
<proteinExistence type="predicted"/>
<dbReference type="STRING" id="1909395.BKM31_27160"/>
<dbReference type="EMBL" id="CP017717">
    <property type="protein sequence ID" value="AQZ64652.1"/>
    <property type="molecule type" value="Genomic_DNA"/>
</dbReference>
<organism evidence="2 3">
    <name type="scientific">[Actinomadura] parvosata subsp. kistnae</name>
    <dbReference type="NCBI Taxonomy" id="1909395"/>
    <lineage>
        <taxon>Bacteria</taxon>
        <taxon>Bacillati</taxon>
        <taxon>Actinomycetota</taxon>
        <taxon>Actinomycetes</taxon>
        <taxon>Streptosporangiales</taxon>
        <taxon>Streptosporangiaceae</taxon>
        <taxon>Nonomuraea</taxon>
    </lineage>
</organism>
<dbReference type="InterPro" id="IPR016181">
    <property type="entry name" value="Acyl_CoA_acyltransferase"/>
</dbReference>
<dbReference type="Pfam" id="PF00583">
    <property type="entry name" value="Acetyltransf_1"/>
    <property type="match status" value="1"/>
</dbReference>
<dbReference type="AlphaFoldDB" id="A0A1V0A3B4"/>
<dbReference type="OrthoDB" id="3531165at2"/>
<evidence type="ECO:0000313" key="3">
    <source>
        <dbReference type="Proteomes" id="UP000190797"/>
    </source>
</evidence>
<dbReference type="Gene3D" id="3.40.630.30">
    <property type="match status" value="1"/>
</dbReference>
<gene>
    <name evidence="2" type="ORF">BKM31_27160</name>
</gene>
<dbReference type="InterPro" id="IPR000182">
    <property type="entry name" value="GNAT_dom"/>
</dbReference>
<feature type="domain" description="N-acetyltransferase" evidence="1">
    <location>
        <begin position="4"/>
        <end position="140"/>
    </location>
</feature>
<accession>A0A1V0A3B4</accession>
<dbReference type="PROSITE" id="PS51186">
    <property type="entry name" value="GNAT"/>
    <property type="match status" value="1"/>
</dbReference>
<dbReference type="SUPFAM" id="SSF55729">
    <property type="entry name" value="Acyl-CoA N-acyltransferases (Nat)"/>
    <property type="match status" value="1"/>
</dbReference>
<reference evidence="3" key="1">
    <citation type="journal article" date="2017" name="Med. Chem. Commun.">
        <title>Nonomuraea sp. ATCC 55076 harbours the largest actinomycete chromosome to date and the kistamicin biosynthetic gene cluster.</title>
        <authorList>
            <person name="Nazari B."/>
            <person name="Forneris C.C."/>
            <person name="Gibson M.I."/>
            <person name="Moon K."/>
            <person name="Schramma K.R."/>
            <person name="Seyedsayamdost M.R."/>
        </authorList>
    </citation>
    <scope>NUCLEOTIDE SEQUENCE [LARGE SCALE GENOMIC DNA]</scope>
    <source>
        <strain evidence="3">ATCC 55076</strain>
    </source>
</reference>
<evidence type="ECO:0000313" key="2">
    <source>
        <dbReference type="EMBL" id="AQZ64652.1"/>
    </source>
</evidence>
<sequence length="278" mass="28599">MPHTAVRAATEGDMPAVRGVAERFRLLSGWHPGSPDFLDAERAFGTLLLAPGGEDGSAAGFGGTLRRGDLTHLGDLFVLPAHQSSGVGRTLLSRLLSGDGPKVTFASSDPRAMSLYVRHGLRPWCPLLYLTGPPAGLPAPPVRITTAETTAETTAALDADVSGGHRAGTLTWYAALPGVTAYTTDAGYAFARTTADGTVIGPAGGTTPHDCATAVLGALAATAPSPHPAKLAVPGPHPLVPLLLGTGWRIADLDTFMADDAALALIRPDRYVPHPDLG</sequence>
<evidence type="ECO:0000259" key="1">
    <source>
        <dbReference type="PROSITE" id="PS51186"/>
    </source>
</evidence>
<dbReference type="GO" id="GO:0016747">
    <property type="term" value="F:acyltransferase activity, transferring groups other than amino-acyl groups"/>
    <property type="evidence" value="ECO:0007669"/>
    <property type="project" value="InterPro"/>
</dbReference>